<dbReference type="PANTHER" id="PTHR24228">
    <property type="entry name" value="B2 BRADYKININ RECEPTOR/ANGIOTENSIN II RECEPTOR"/>
    <property type="match status" value="1"/>
</dbReference>
<evidence type="ECO:0000313" key="13">
    <source>
        <dbReference type="Proteomes" id="UP001378592"/>
    </source>
</evidence>
<organism evidence="12 13">
    <name type="scientific">Gryllus longicercus</name>
    <dbReference type="NCBI Taxonomy" id="2509291"/>
    <lineage>
        <taxon>Eukaryota</taxon>
        <taxon>Metazoa</taxon>
        <taxon>Ecdysozoa</taxon>
        <taxon>Arthropoda</taxon>
        <taxon>Hexapoda</taxon>
        <taxon>Insecta</taxon>
        <taxon>Pterygota</taxon>
        <taxon>Neoptera</taxon>
        <taxon>Polyneoptera</taxon>
        <taxon>Orthoptera</taxon>
        <taxon>Ensifera</taxon>
        <taxon>Gryllidea</taxon>
        <taxon>Grylloidea</taxon>
        <taxon>Gryllidae</taxon>
        <taxon>Gryllinae</taxon>
        <taxon>Gryllus</taxon>
    </lineage>
</organism>
<dbReference type="Gene3D" id="1.20.1070.10">
    <property type="entry name" value="Rhodopsin 7-helix transmembrane proteins"/>
    <property type="match status" value="1"/>
</dbReference>
<dbReference type="Proteomes" id="UP001378592">
    <property type="component" value="Unassembled WGS sequence"/>
</dbReference>
<dbReference type="EMBL" id="JAZDUA010000582">
    <property type="protein sequence ID" value="KAK7790841.1"/>
    <property type="molecule type" value="Genomic_DNA"/>
</dbReference>
<evidence type="ECO:0000256" key="4">
    <source>
        <dbReference type="ARBA" id="ARBA00022692"/>
    </source>
</evidence>
<keyword evidence="7 10" id="KW-0472">Membrane</keyword>
<accession>A0AAN9V9J4</accession>
<dbReference type="GO" id="GO:0005886">
    <property type="term" value="C:plasma membrane"/>
    <property type="evidence" value="ECO:0007669"/>
    <property type="project" value="UniProtKB-SubCell"/>
</dbReference>
<feature type="domain" description="G-protein coupled receptors family 1 profile" evidence="11">
    <location>
        <begin position="1"/>
        <end position="60"/>
    </location>
</feature>
<dbReference type="PROSITE" id="PS50262">
    <property type="entry name" value="G_PROTEIN_RECEP_F1_2"/>
    <property type="match status" value="1"/>
</dbReference>
<evidence type="ECO:0000256" key="6">
    <source>
        <dbReference type="ARBA" id="ARBA00023040"/>
    </source>
</evidence>
<dbReference type="PRINTS" id="PR00237">
    <property type="entry name" value="GPCRRHODOPSN"/>
</dbReference>
<feature type="transmembrane region" description="Helical" evidence="10">
    <location>
        <begin position="40"/>
        <end position="63"/>
    </location>
</feature>
<dbReference type="SUPFAM" id="SSF81321">
    <property type="entry name" value="Family A G protein-coupled receptor-like"/>
    <property type="match status" value="1"/>
</dbReference>
<keyword evidence="13" id="KW-1185">Reference proteome</keyword>
<dbReference type="InterPro" id="IPR000276">
    <property type="entry name" value="GPCR_Rhodpsn"/>
</dbReference>
<name>A0AAN9V9J4_9ORTH</name>
<reference evidence="12 13" key="1">
    <citation type="submission" date="2024-03" db="EMBL/GenBank/DDBJ databases">
        <title>The genome assembly and annotation of the cricket Gryllus longicercus Weissman &amp; Gray.</title>
        <authorList>
            <person name="Szrajer S."/>
            <person name="Gray D."/>
            <person name="Ylla G."/>
        </authorList>
    </citation>
    <scope>NUCLEOTIDE SEQUENCE [LARGE SCALE GENOMIC DNA]</scope>
    <source>
        <strain evidence="12">DAG 2021-001</strain>
        <tissue evidence="12">Whole body minus gut</tissue>
    </source>
</reference>
<dbReference type="AlphaFoldDB" id="A0AAN9V9J4"/>
<dbReference type="Pfam" id="PF00001">
    <property type="entry name" value="7tm_1"/>
    <property type="match status" value="1"/>
</dbReference>
<keyword evidence="4 10" id="KW-0812">Transmembrane</keyword>
<evidence type="ECO:0000256" key="10">
    <source>
        <dbReference type="SAM" id="Phobius"/>
    </source>
</evidence>
<evidence type="ECO:0000256" key="2">
    <source>
        <dbReference type="ARBA" id="ARBA00010663"/>
    </source>
</evidence>
<evidence type="ECO:0000259" key="11">
    <source>
        <dbReference type="PROSITE" id="PS50262"/>
    </source>
</evidence>
<feature type="transmembrane region" description="Helical" evidence="10">
    <location>
        <begin position="12"/>
        <end position="33"/>
    </location>
</feature>
<evidence type="ECO:0000256" key="1">
    <source>
        <dbReference type="ARBA" id="ARBA00004651"/>
    </source>
</evidence>
<protein>
    <recommendedName>
        <fullName evidence="11">G-protein coupled receptors family 1 profile domain-containing protein</fullName>
    </recommendedName>
</protein>
<keyword evidence="3" id="KW-1003">Cell membrane</keyword>
<evidence type="ECO:0000256" key="8">
    <source>
        <dbReference type="ARBA" id="ARBA00023170"/>
    </source>
</evidence>
<sequence>MSAKDRRLLQMILVIFGAFLVCYLPITVAKTFFRNKDWHALNIAAYVLVYLASCVNPIIYVVMSSEYRQAYTELLCCRRGSGAGGSGSGGQDGAAAAAAAAGAVGAAAAVVAAAAAAAARTRSPRA</sequence>
<proteinExistence type="inferred from homology"/>
<evidence type="ECO:0000256" key="7">
    <source>
        <dbReference type="ARBA" id="ARBA00023136"/>
    </source>
</evidence>
<dbReference type="InterPro" id="IPR017452">
    <property type="entry name" value="GPCR_Rhodpsn_7TM"/>
</dbReference>
<evidence type="ECO:0000313" key="12">
    <source>
        <dbReference type="EMBL" id="KAK7790841.1"/>
    </source>
</evidence>
<evidence type="ECO:0000256" key="9">
    <source>
        <dbReference type="ARBA" id="ARBA00023224"/>
    </source>
</evidence>
<feature type="transmembrane region" description="Helical" evidence="10">
    <location>
        <begin position="94"/>
        <end position="119"/>
    </location>
</feature>
<keyword evidence="8" id="KW-0675">Receptor</keyword>
<keyword evidence="5 10" id="KW-1133">Transmembrane helix</keyword>
<evidence type="ECO:0000256" key="5">
    <source>
        <dbReference type="ARBA" id="ARBA00022989"/>
    </source>
</evidence>
<comment type="similarity">
    <text evidence="2">Belongs to the G-protein coupled receptor 1 family.</text>
</comment>
<comment type="subcellular location">
    <subcellularLocation>
        <location evidence="1">Cell membrane</location>
        <topology evidence="1">Multi-pass membrane protein</topology>
    </subcellularLocation>
</comment>
<comment type="caution">
    <text evidence="12">The sequence shown here is derived from an EMBL/GenBank/DDBJ whole genome shotgun (WGS) entry which is preliminary data.</text>
</comment>
<dbReference type="GO" id="GO:0004930">
    <property type="term" value="F:G protein-coupled receptor activity"/>
    <property type="evidence" value="ECO:0007669"/>
    <property type="project" value="UniProtKB-KW"/>
</dbReference>
<keyword evidence="6" id="KW-0297">G-protein coupled receptor</keyword>
<dbReference type="PANTHER" id="PTHR24228:SF74">
    <property type="entry name" value="G-PROTEIN COUPLED RECEPTORS FAMILY 1 PROFILE DOMAIN-CONTAINING PROTEIN"/>
    <property type="match status" value="1"/>
</dbReference>
<gene>
    <name evidence="12" type="ORF">R5R35_011226</name>
</gene>
<keyword evidence="9" id="KW-0807">Transducer</keyword>
<evidence type="ECO:0000256" key="3">
    <source>
        <dbReference type="ARBA" id="ARBA00022475"/>
    </source>
</evidence>